<dbReference type="InterPro" id="IPR005835">
    <property type="entry name" value="NTP_transferase_dom"/>
</dbReference>
<comment type="caution">
    <text evidence="2">The sequence shown here is derived from an EMBL/GenBank/DDBJ whole genome shotgun (WGS) entry which is preliminary data.</text>
</comment>
<dbReference type="Gene3D" id="1.10.1220.10">
    <property type="entry name" value="Met repressor-like"/>
    <property type="match status" value="1"/>
</dbReference>
<dbReference type="CDD" id="cd04181">
    <property type="entry name" value="NTP_transferase"/>
    <property type="match status" value="1"/>
</dbReference>
<dbReference type="GO" id="GO:0006355">
    <property type="term" value="P:regulation of DNA-templated transcription"/>
    <property type="evidence" value="ECO:0007669"/>
    <property type="project" value="InterPro"/>
</dbReference>
<protein>
    <submittedName>
        <fullName evidence="2">NTP transferase domain-containing protein</fullName>
    </submittedName>
</protein>
<gene>
    <name evidence="2" type="ORF">J4203_07430</name>
</gene>
<reference evidence="2" key="2">
    <citation type="submission" date="2021-05" db="EMBL/GenBank/DDBJ databases">
        <title>Protein family content uncovers lineage relationships and bacterial pathway maintenance mechanisms in DPANN archaea.</title>
        <authorList>
            <person name="Castelle C.J."/>
            <person name="Meheust R."/>
            <person name="Jaffe A.L."/>
            <person name="Seitz K."/>
            <person name="Gong X."/>
            <person name="Baker B.J."/>
            <person name="Banfield J.F."/>
        </authorList>
    </citation>
    <scope>NUCLEOTIDE SEQUENCE</scope>
    <source>
        <strain evidence="2">RIFCSPLOWO2_01_FULL_58_19</strain>
    </source>
</reference>
<dbReference type="Pfam" id="PF00483">
    <property type="entry name" value="NTP_transferase"/>
    <property type="match status" value="1"/>
</dbReference>
<dbReference type="InterPro" id="IPR050486">
    <property type="entry name" value="Mannose-1P_guanyltransferase"/>
</dbReference>
<dbReference type="EMBL" id="JAGVWE010000006">
    <property type="protein sequence ID" value="MBS3063667.1"/>
    <property type="molecule type" value="Genomic_DNA"/>
</dbReference>
<dbReference type="Gene3D" id="3.90.550.10">
    <property type="entry name" value="Spore Coat Polysaccharide Biosynthesis Protein SpsA, Chain A"/>
    <property type="match status" value="1"/>
</dbReference>
<proteinExistence type="predicted"/>
<dbReference type="PANTHER" id="PTHR22572">
    <property type="entry name" value="SUGAR-1-PHOSPHATE GUANYL TRANSFERASE"/>
    <property type="match status" value="1"/>
</dbReference>
<name>A0A8T4LAF4_9ARCH</name>
<organism evidence="2 3">
    <name type="scientific">Candidatus Iainarchaeum sp</name>
    <dbReference type="NCBI Taxonomy" id="3101447"/>
    <lineage>
        <taxon>Archaea</taxon>
        <taxon>Candidatus Iainarchaeota</taxon>
        <taxon>Candidatus Iainarchaeia</taxon>
        <taxon>Candidatus Iainarchaeales</taxon>
        <taxon>Candidatus Iainarchaeaceae</taxon>
        <taxon>Candidatus Iainarchaeum</taxon>
    </lineage>
</organism>
<dbReference type="AlphaFoldDB" id="A0A8T4LAF4"/>
<feature type="domain" description="Nucleotidyl transferase" evidence="1">
    <location>
        <begin position="50"/>
        <end position="230"/>
    </location>
</feature>
<dbReference type="InterPro" id="IPR029044">
    <property type="entry name" value="Nucleotide-diphossugar_trans"/>
</dbReference>
<reference evidence="2" key="1">
    <citation type="submission" date="2021-03" db="EMBL/GenBank/DDBJ databases">
        <authorList>
            <person name="Jaffe A."/>
        </authorList>
    </citation>
    <scope>NUCLEOTIDE SEQUENCE</scope>
    <source>
        <strain evidence="2">RIFCSPLOWO2_01_FULL_58_19</strain>
    </source>
</reference>
<evidence type="ECO:0000313" key="2">
    <source>
        <dbReference type="EMBL" id="MBS3063667.1"/>
    </source>
</evidence>
<dbReference type="SUPFAM" id="SSF53448">
    <property type="entry name" value="Nucleotide-diphospho-sugar transferases"/>
    <property type="match status" value="1"/>
</dbReference>
<dbReference type="Proteomes" id="UP000678237">
    <property type="component" value="Unassembled WGS sequence"/>
</dbReference>
<accession>A0A8T4LAF4</accession>
<keyword evidence="2" id="KW-0808">Transferase</keyword>
<dbReference type="InterPro" id="IPR013321">
    <property type="entry name" value="Arc_rbn_hlx_hlx"/>
</dbReference>
<sequence>MSRERVTITIRKDLLTQVDRLVDGSTIRSRSQAIESLLSKLLSEFRIGRALILAGGKSKHFAPEESRFLMELQGKPLIEQVMNAINSFHISNFLVYVDGFNRKAIDVLGARRLPYHVDFLTEGESKGTIAPLLKARPQLKETFLVSYGDTICSLNLHDMLALHKQNKALATIALTTVSNPKDYGVVMLQGGKVSEFIQKPEQEAKSYLINAGYFLFEPQIFDYLTPKMTSLENELFPLLAQKGLLYGYPFQGKYLNVNTPAELERAEMLL</sequence>
<dbReference type="GO" id="GO:0016740">
    <property type="term" value="F:transferase activity"/>
    <property type="evidence" value="ECO:0007669"/>
    <property type="project" value="UniProtKB-KW"/>
</dbReference>
<evidence type="ECO:0000313" key="3">
    <source>
        <dbReference type="Proteomes" id="UP000678237"/>
    </source>
</evidence>
<evidence type="ECO:0000259" key="1">
    <source>
        <dbReference type="Pfam" id="PF00483"/>
    </source>
</evidence>
<dbReference type="CDD" id="cd22231">
    <property type="entry name" value="RHH_NikR_HicB-like"/>
    <property type="match status" value="1"/>
</dbReference>